<accession>A0ACC1A9K4</accession>
<proteinExistence type="predicted"/>
<protein>
    <submittedName>
        <fullName evidence="1">Uncharacterized protein</fullName>
    </submittedName>
</protein>
<name>A0ACC1A9K4_9ROSI</name>
<sequence>MEALTWLRQTTTVEAYKSQFEFMVRMLKPSTLTMAFSLAKMQEENVAAFQRGSGSVQRLSSLQMKERRAKGLCYKCDDKWGSCHKCKFARLFFIMDCAYSEEDEPQPVQQPPLLEGVEVPSGGEEVDPELAPEISIHALAGSPSPKTMCILGHVNGCVIVILIDTGSTHNFMDPSIQLRVHLPSQSTSGLLVRVAN</sequence>
<gene>
    <name evidence="1" type="ORF">Patl1_10882</name>
</gene>
<organism evidence="1 2">
    <name type="scientific">Pistacia atlantica</name>
    <dbReference type="NCBI Taxonomy" id="434234"/>
    <lineage>
        <taxon>Eukaryota</taxon>
        <taxon>Viridiplantae</taxon>
        <taxon>Streptophyta</taxon>
        <taxon>Embryophyta</taxon>
        <taxon>Tracheophyta</taxon>
        <taxon>Spermatophyta</taxon>
        <taxon>Magnoliopsida</taxon>
        <taxon>eudicotyledons</taxon>
        <taxon>Gunneridae</taxon>
        <taxon>Pentapetalae</taxon>
        <taxon>rosids</taxon>
        <taxon>malvids</taxon>
        <taxon>Sapindales</taxon>
        <taxon>Anacardiaceae</taxon>
        <taxon>Pistacia</taxon>
    </lineage>
</organism>
<comment type="caution">
    <text evidence="1">The sequence shown here is derived from an EMBL/GenBank/DDBJ whole genome shotgun (WGS) entry which is preliminary data.</text>
</comment>
<evidence type="ECO:0000313" key="2">
    <source>
        <dbReference type="Proteomes" id="UP001164250"/>
    </source>
</evidence>
<evidence type="ECO:0000313" key="1">
    <source>
        <dbReference type="EMBL" id="KAJ0082471.1"/>
    </source>
</evidence>
<keyword evidence="2" id="KW-1185">Reference proteome</keyword>
<dbReference type="EMBL" id="CM047908">
    <property type="protein sequence ID" value="KAJ0082471.1"/>
    <property type="molecule type" value="Genomic_DNA"/>
</dbReference>
<dbReference type="Proteomes" id="UP001164250">
    <property type="component" value="Chromosome 12"/>
</dbReference>
<reference evidence="2" key="1">
    <citation type="journal article" date="2023" name="G3 (Bethesda)">
        <title>Genome assembly and association tests identify interacting loci associated with vigor, precocity, and sex in interspecific pistachio rootstocks.</title>
        <authorList>
            <person name="Palmer W."/>
            <person name="Jacygrad E."/>
            <person name="Sagayaradj S."/>
            <person name="Cavanaugh K."/>
            <person name="Han R."/>
            <person name="Bertier L."/>
            <person name="Beede B."/>
            <person name="Kafkas S."/>
            <person name="Golino D."/>
            <person name="Preece J."/>
            <person name="Michelmore R."/>
        </authorList>
    </citation>
    <scope>NUCLEOTIDE SEQUENCE [LARGE SCALE GENOMIC DNA]</scope>
</reference>